<protein>
    <submittedName>
        <fullName evidence="2">Uncharacterized protein</fullName>
    </submittedName>
</protein>
<organism evidence="2 3">
    <name type="scientific">Lactuca saligna</name>
    <name type="common">Willowleaf lettuce</name>
    <dbReference type="NCBI Taxonomy" id="75948"/>
    <lineage>
        <taxon>Eukaryota</taxon>
        <taxon>Viridiplantae</taxon>
        <taxon>Streptophyta</taxon>
        <taxon>Embryophyta</taxon>
        <taxon>Tracheophyta</taxon>
        <taxon>Spermatophyta</taxon>
        <taxon>Magnoliopsida</taxon>
        <taxon>eudicotyledons</taxon>
        <taxon>Gunneridae</taxon>
        <taxon>Pentapetalae</taxon>
        <taxon>asterids</taxon>
        <taxon>campanulids</taxon>
        <taxon>Asterales</taxon>
        <taxon>Asteraceae</taxon>
        <taxon>Cichorioideae</taxon>
        <taxon>Cichorieae</taxon>
        <taxon>Lactucinae</taxon>
        <taxon>Lactuca</taxon>
    </lineage>
</organism>
<accession>A0AA35Z226</accession>
<proteinExistence type="predicted"/>
<evidence type="ECO:0000256" key="1">
    <source>
        <dbReference type="SAM" id="MobiDB-lite"/>
    </source>
</evidence>
<dbReference type="Proteomes" id="UP001177003">
    <property type="component" value="Chromosome 5"/>
</dbReference>
<keyword evidence="3" id="KW-1185">Reference proteome</keyword>
<reference evidence="2" key="1">
    <citation type="submission" date="2023-04" db="EMBL/GenBank/DDBJ databases">
        <authorList>
            <person name="Vijverberg K."/>
            <person name="Xiong W."/>
            <person name="Schranz E."/>
        </authorList>
    </citation>
    <scope>NUCLEOTIDE SEQUENCE</scope>
</reference>
<gene>
    <name evidence="2" type="ORF">LSALG_LOCUS23670</name>
</gene>
<dbReference type="AlphaFoldDB" id="A0AA35Z226"/>
<feature type="region of interest" description="Disordered" evidence="1">
    <location>
        <begin position="75"/>
        <end position="108"/>
    </location>
</feature>
<dbReference type="EMBL" id="OX465081">
    <property type="protein sequence ID" value="CAI9284117.1"/>
    <property type="molecule type" value="Genomic_DNA"/>
</dbReference>
<name>A0AA35Z226_LACSI</name>
<evidence type="ECO:0000313" key="2">
    <source>
        <dbReference type="EMBL" id="CAI9284117.1"/>
    </source>
</evidence>
<sequence length="162" mass="18629">MSSVASGRSETDVLQSSLSEYRRTIDQKGFPHQEAWEWLNNKTKWELVTKASDDSPPLSKQIKTSSFNACISSSDPQYPHVFSPKKQQSFSIEDSPPHRRRKGKKVASTSSTENEMFYLIKQIFGIKIATKIEAEQRQWYREKNCAFSKLTKNGKLNYCIGR</sequence>
<evidence type="ECO:0000313" key="3">
    <source>
        <dbReference type="Proteomes" id="UP001177003"/>
    </source>
</evidence>